<proteinExistence type="predicted"/>
<protein>
    <recommendedName>
        <fullName evidence="2">histidine kinase</fullName>
        <ecNumber evidence="2">2.7.13.3</ecNumber>
    </recommendedName>
</protein>
<evidence type="ECO:0000256" key="10">
    <source>
        <dbReference type="SAM" id="SignalP"/>
    </source>
</evidence>
<dbReference type="InterPro" id="IPR036890">
    <property type="entry name" value="HATPase_C_sf"/>
</dbReference>
<keyword evidence="9" id="KW-1133">Transmembrane helix</keyword>
<feature type="signal peptide" evidence="10">
    <location>
        <begin position="1"/>
        <end position="23"/>
    </location>
</feature>
<feature type="domain" description="Signal transduction histidine kinase subgroup 2 dimerisation and phosphoacceptor" evidence="11">
    <location>
        <begin position="643"/>
        <end position="718"/>
    </location>
</feature>
<dbReference type="EC" id="2.7.13.3" evidence="2"/>
<organism evidence="13 14">
    <name type="scientific">Mucilaginibacter conchicola</name>
    <dbReference type="NCBI Taxonomy" id="2303333"/>
    <lineage>
        <taxon>Bacteria</taxon>
        <taxon>Pseudomonadati</taxon>
        <taxon>Bacteroidota</taxon>
        <taxon>Sphingobacteriia</taxon>
        <taxon>Sphingobacteriales</taxon>
        <taxon>Sphingobacteriaceae</taxon>
        <taxon>Mucilaginibacter</taxon>
    </lineage>
</organism>
<dbReference type="Proteomes" id="UP000264217">
    <property type="component" value="Unassembled WGS sequence"/>
</dbReference>
<evidence type="ECO:0000313" key="14">
    <source>
        <dbReference type="Proteomes" id="UP000264217"/>
    </source>
</evidence>
<evidence type="ECO:0000259" key="11">
    <source>
        <dbReference type="Pfam" id="PF07568"/>
    </source>
</evidence>
<comment type="caution">
    <text evidence="13">The sequence shown here is derived from an EMBL/GenBank/DDBJ whole genome shotgun (WGS) entry which is preliminary data.</text>
</comment>
<evidence type="ECO:0000256" key="6">
    <source>
        <dbReference type="ARBA" id="ARBA00022777"/>
    </source>
</evidence>
<dbReference type="PANTHER" id="PTHR41523:SF8">
    <property type="entry name" value="ETHYLENE RESPONSE SENSOR PROTEIN"/>
    <property type="match status" value="1"/>
</dbReference>
<dbReference type="InterPro" id="IPR019734">
    <property type="entry name" value="TPR_rpt"/>
</dbReference>
<evidence type="ECO:0000256" key="8">
    <source>
        <dbReference type="SAM" id="Coils"/>
    </source>
</evidence>
<dbReference type="EMBL" id="QWDC01000003">
    <property type="protein sequence ID" value="RFZ90925.1"/>
    <property type="molecule type" value="Genomic_DNA"/>
</dbReference>
<dbReference type="Gene3D" id="1.25.40.10">
    <property type="entry name" value="Tetratricopeptide repeat domain"/>
    <property type="match status" value="3"/>
</dbReference>
<evidence type="ECO:0000256" key="1">
    <source>
        <dbReference type="ARBA" id="ARBA00000085"/>
    </source>
</evidence>
<reference evidence="13 14" key="1">
    <citation type="submission" date="2018-08" db="EMBL/GenBank/DDBJ databases">
        <title>Mucilaginibacter sp. MYSH2.</title>
        <authorList>
            <person name="Seo T."/>
        </authorList>
    </citation>
    <scope>NUCLEOTIDE SEQUENCE [LARGE SCALE GENOMIC DNA]</scope>
    <source>
        <strain evidence="13 14">MYSH2</strain>
    </source>
</reference>
<feature type="chain" id="PRO_5017068380" description="histidine kinase" evidence="10">
    <location>
        <begin position="24"/>
        <end position="835"/>
    </location>
</feature>
<evidence type="ECO:0000256" key="2">
    <source>
        <dbReference type="ARBA" id="ARBA00012438"/>
    </source>
</evidence>
<dbReference type="PANTHER" id="PTHR41523">
    <property type="entry name" value="TWO-COMPONENT SYSTEM SENSOR PROTEIN"/>
    <property type="match status" value="1"/>
</dbReference>
<evidence type="ECO:0000259" key="12">
    <source>
        <dbReference type="Pfam" id="PF13581"/>
    </source>
</evidence>
<dbReference type="SUPFAM" id="SSF55874">
    <property type="entry name" value="ATPase domain of HSP90 chaperone/DNA topoisomerase II/histidine kinase"/>
    <property type="match status" value="1"/>
</dbReference>
<dbReference type="SUPFAM" id="SSF48452">
    <property type="entry name" value="TPR-like"/>
    <property type="match status" value="3"/>
</dbReference>
<name>A0A372NRD7_9SPHI</name>
<evidence type="ECO:0000256" key="7">
    <source>
        <dbReference type="ARBA" id="ARBA00022840"/>
    </source>
</evidence>
<accession>A0A372NRD7</accession>
<dbReference type="GO" id="GO:0004673">
    <property type="term" value="F:protein histidine kinase activity"/>
    <property type="evidence" value="ECO:0007669"/>
    <property type="project" value="UniProtKB-EC"/>
</dbReference>
<keyword evidence="10" id="KW-0732">Signal</keyword>
<keyword evidence="6" id="KW-0418">Kinase</keyword>
<keyword evidence="9" id="KW-0472">Membrane</keyword>
<feature type="transmembrane region" description="Helical" evidence="9">
    <location>
        <begin position="582"/>
        <end position="603"/>
    </location>
</feature>
<evidence type="ECO:0000313" key="13">
    <source>
        <dbReference type="EMBL" id="RFZ90925.1"/>
    </source>
</evidence>
<keyword evidence="3" id="KW-0597">Phosphoprotein</keyword>
<dbReference type="Pfam" id="PF13581">
    <property type="entry name" value="HATPase_c_2"/>
    <property type="match status" value="1"/>
</dbReference>
<evidence type="ECO:0000256" key="4">
    <source>
        <dbReference type="ARBA" id="ARBA00022679"/>
    </source>
</evidence>
<dbReference type="InterPro" id="IPR003594">
    <property type="entry name" value="HATPase_dom"/>
</dbReference>
<dbReference type="AlphaFoldDB" id="A0A372NRD7"/>
<dbReference type="InterPro" id="IPR011495">
    <property type="entry name" value="Sig_transdc_His_kin_sub2_dim/P"/>
</dbReference>
<feature type="coiled-coil region" evidence="8">
    <location>
        <begin position="613"/>
        <end position="643"/>
    </location>
</feature>
<keyword evidence="4" id="KW-0808">Transferase</keyword>
<dbReference type="Gene3D" id="3.30.565.10">
    <property type="entry name" value="Histidine kinase-like ATPase, C-terminal domain"/>
    <property type="match status" value="1"/>
</dbReference>
<keyword evidence="14" id="KW-1185">Reference proteome</keyword>
<keyword evidence="8" id="KW-0175">Coiled coil</keyword>
<dbReference type="Gene3D" id="3.30.450.20">
    <property type="entry name" value="PAS domain"/>
    <property type="match status" value="1"/>
</dbReference>
<dbReference type="SMART" id="SM00028">
    <property type="entry name" value="TPR"/>
    <property type="match status" value="5"/>
</dbReference>
<keyword evidence="7" id="KW-0067">ATP-binding</keyword>
<dbReference type="Pfam" id="PF07568">
    <property type="entry name" value="HisKA_2"/>
    <property type="match status" value="1"/>
</dbReference>
<gene>
    <name evidence="13" type="ORF">D0C36_18435</name>
</gene>
<evidence type="ECO:0000256" key="5">
    <source>
        <dbReference type="ARBA" id="ARBA00022741"/>
    </source>
</evidence>
<keyword evidence="5" id="KW-0547">Nucleotide-binding</keyword>
<feature type="domain" description="Histidine kinase/HSP90-like ATPase" evidence="12">
    <location>
        <begin position="739"/>
        <end position="830"/>
    </location>
</feature>
<sequence>MRLLCKIFCLLCLSITMTRVAYAQNTEGKLTIKTPNDEPADLKARMAVTKADTDKVRLLIKLASISWAKDPNSNPNELDSCIQFAYRAFTLSKRLNYNYGYTEAGLVLCRAYLERDDTKAATELLNQATGEQRARLLLVFGNHYSDRLNPADSNKVRLVKRYLTSALNVAQTARSERWISESLLALGRFEYVRGNVENGKKYFSGMIKYSAEKHNPAGEAAGWWEMAILPDERKYYLQGQEYYQHAIDIYLSLGDKAKAADVMSDMAFNAFWYKDLNIAETLFLKQISLIKAAGKNKFYIAYLQLADLYRLSGDLNKALSTTLMALKNIEKLNHKRYLENVYVSLGEIYQELDEVNESCRYYLLSLQQPKIRGYNDDYYKVLRFLAKGYIKLGKPKQALTFSLQYLKRNPPNRFNTKQIAADVLGLCYQALNKPKVAEQYFQQSIKFDDEFWANQSTMTSVVVNIAGPQAYADIAEFYASQRKFDRSKFYVTKGLSFNKLTPVLEMNLQHLNFRADSALGNYKAAIGSYARANHLRDSINRDKQLTHLNFLKVQFETAQKEKNIALLEKEAAVRKKQLQQSALVRIVTIAGLAALIVIVAILYRLNKFKTKKNNQLQQQQNVINTKNASLEQLITEKELLLKEVHHRVKNNLQTVTSLLANQLNATRNKQVVMALQESLHRVEAMAMIHQKLYSTSQYTMVTMTSYINELVAYLVDSYNPGPRIKIVRQLDEISLELALAVPIGLIINEALSNSLKYAFPNNKQGTITLRFENSDEQNILLNIADDGIGFCQTDTDDKTGNFGLRLIAGLAKEIRGQFCLNTNAGTCINIVFPQR</sequence>
<evidence type="ECO:0000256" key="9">
    <source>
        <dbReference type="SAM" id="Phobius"/>
    </source>
</evidence>
<evidence type="ECO:0000256" key="3">
    <source>
        <dbReference type="ARBA" id="ARBA00022553"/>
    </source>
</evidence>
<dbReference type="InterPro" id="IPR011990">
    <property type="entry name" value="TPR-like_helical_dom_sf"/>
</dbReference>
<comment type="catalytic activity">
    <reaction evidence="1">
        <text>ATP + protein L-histidine = ADP + protein N-phospho-L-histidine.</text>
        <dbReference type="EC" id="2.7.13.3"/>
    </reaction>
</comment>
<dbReference type="GO" id="GO:0005524">
    <property type="term" value="F:ATP binding"/>
    <property type="evidence" value="ECO:0007669"/>
    <property type="project" value="UniProtKB-KW"/>
</dbReference>
<keyword evidence="9" id="KW-0812">Transmembrane</keyword>